<name>A0ABV2YIN2_9ACTN</name>
<proteinExistence type="predicted"/>
<evidence type="ECO:0000313" key="3">
    <source>
        <dbReference type="Proteomes" id="UP001550850"/>
    </source>
</evidence>
<evidence type="ECO:0008006" key="4">
    <source>
        <dbReference type="Google" id="ProtNLM"/>
    </source>
</evidence>
<accession>A0ABV2YIN2</accession>
<keyword evidence="3" id="KW-1185">Reference proteome</keyword>
<evidence type="ECO:0000313" key="2">
    <source>
        <dbReference type="EMBL" id="MEU3555581.1"/>
    </source>
</evidence>
<feature type="region of interest" description="Disordered" evidence="1">
    <location>
        <begin position="1"/>
        <end position="20"/>
    </location>
</feature>
<reference evidence="2 3" key="1">
    <citation type="submission" date="2024-06" db="EMBL/GenBank/DDBJ databases">
        <title>The Natural Products Discovery Center: Release of the First 8490 Sequenced Strains for Exploring Actinobacteria Biosynthetic Diversity.</title>
        <authorList>
            <person name="Kalkreuter E."/>
            <person name="Kautsar S.A."/>
            <person name="Yang D."/>
            <person name="Bader C.D."/>
            <person name="Teijaro C.N."/>
            <person name="Fluegel L."/>
            <person name="Davis C.M."/>
            <person name="Simpson J.R."/>
            <person name="Lauterbach L."/>
            <person name="Steele A.D."/>
            <person name="Gui C."/>
            <person name="Meng S."/>
            <person name="Li G."/>
            <person name="Viehrig K."/>
            <person name="Ye F."/>
            <person name="Su P."/>
            <person name="Kiefer A.F."/>
            <person name="Nichols A."/>
            <person name="Cepeda A.J."/>
            <person name="Yan W."/>
            <person name="Fan B."/>
            <person name="Jiang Y."/>
            <person name="Adhikari A."/>
            <person name="Zheng C.-J."/>
            <person name="Schuster L."/>
            <person name="Cowan T.M."/>
            <person name="Smanski M.J."/>
            <person name="Chevrette M.G."/>
            <person name="De Carvalho L.P.S."/>
            <person name="Shen B."/>
        </authorList>
    </citation>
    <scope>NUCLEOTIDE SEQUENCE [LARGE SCALE GENOMIC DNA]</scope>
    <source>
        <strain evidence="2 3">NPDC038104</strain>
    </source>
</reference>
<sequence length="151" mass="14719">MGRHAAPKHPQHRKHPHAGAARAAVVLAGAGLALGGGAAAASAAPVPAVPNADQVEPKVALSVIDLKTGMETLKNTVGYTVGPVGALKPNPLAGTGVDPTDNGVGTQVADFQPVTTKTLTAPLTQAETINALPAVGQVTGMLGGLAPAPAA</sequence>
<protein>
    <recommendedName>
        <fullName evidence="4">Secreted protein</fullName>
    </recommendedName>
</protein>
<dbReference type="Proteomes" id="UP001550850">
    <property type="component" value="Unassembled WGS sequence"/>
</dbReference>
<comment type="caution">
    <text evidence="2">The sequence shown here is derived from an EMBL/GenBank/DDBJ whole genome shotgun (WGS) entry which is preliminary data.</text>
</comment>
<feature type="compositionally biased region" description="Basic residues" evidence="1">
    <location>
        <begin position="1"/>
        <end position="17"/>
    </location>
</feature>
<dbReference type="RefSeq" id="WP_108954671.1">
    <property type="nucleotide sequence ID" value="NZ_BEVZ01000004.1"/>
</dbReference>
<gene>
    <name evidence="2" type="ORF">AB0E65_15395</name>
</gene>
<evidence type="ECO:0000256" key="1">
    <source>
        <dbReference type="SAM" id="MobiDB-lite"/>
    </source>
</evidence>
<organism evidence="2 3">
    <name type="scientific">Streptomyces fragilis</name>
    <dbReference type="NCBI Taxonomy" id="67301"/>
    <lineage>
        <taxon>Bacteria</taxon>
        <taxon>Bacillati</taxon>
        <taxon>Actinomycetota</taxon>
        <taxon>Actinomycetes</taxon>
        <taxon>Kitasatosporales</taxon>
        <taxon>Streptomycetaceae</taxon>
        <taxon>Streptomyces</taxon>
    </lineage>
</organism>
<dbReference type="EMBL" id="JBEZUR010000020">
    <property type="protein sequence ID" value="MEU3555581.1"/>
    <property type="molecule type" value="Genomic_DNA"/>
</dbReference>